<dbReference type="EMBL" id="JACHJW010000001">
    <property type="protein sequence ID" value="MBB4958692.1"/>
    <property type="molecule type" value="Genomic_DNA"/>
</dbReference>
<protein>
    <recommendedName>
        <fullName evidence="3">Cellulose biosynthesis protein BcsQ</fullName>
    </recommendedName>
</protein>
<evidence type="ECO:0000313" key="2">
    <source>
        <dbReference type="Proteomes" id="UP000578819"/>
    </source>
</evidence>
<dbReference type="Gene3D" id="3.40.50.300">
    <property type="entry name" value="P-loop containing nucleotide triphosphate hydrolases"/>
    <property type="match status" value="1"/>
</dbReference>
<evidence type="ECO:0008006" key="3">
    <source>
        <dbReference type="Google" id="ProtNLM"/>
    </source>
</evidence>
<dbReference type="InterPro" id="IPR027417">
    <property type="entry name" value="P-loop_NTPase"/>
</dbReference>
<accession>A0A7W7SQZ5</accession>
<organism evidence="1 2">
    <name type="scientific">Micromonospora polyrhachis</name>
    <dbReference type="NCBI Taxonomy" id="1282883"/>
    <lineage>
        <taxon>Bacteria</taxon>
        <taxon>Bacillati</taxon>
        <taxon>Actinomycetota</taxon>
        <taxon>Actinomycetes</taxon>
        <taxon>Micromonosporales</taxon>
        <taxon>Micromonosporaceae</taxon>
        <taxon>Micromonospora</taxon>
    </lineage>
</organism>
<keyword evidence="2" id="KW-1185">Reference proteome</keyword>
<dbReference type="AlphaFoldDB" id="A0A7W7SQZ5"/>
<proteinExistence type="predicted"/>
<evidence type="ECO:0000313" key="1">
    <source>
        <dbReference type="EMBL" id="MBB4958692.1"/>
    </source>
</evidence>
<dbReference type="SUPFAM" id="SSF52540">
    <property type="entry name" value="P-loop containing nucleoside triphosphate hydrolases"/>
    <property type="match status" value="1"/>
</dbReference>
<dbReference type="RefSeq" id="WP_184534746.1">
    <property type="nucleotide sequence ID" value="NZ_JACHJW010000001.1"/>
</dbReference>
<comment type="caution">
    <text evidence="1">The sequence shown here is derived from an EMBL/GenBank/DDBJ whole genome shotgun (WGS) entry which is preliminary data.</text>
</comment>
<sequence>MAIIALVSAKGSPGVTTTALACTLSWHHRMVLAECDPAGGSVLAGYLGGVLDGARGIGELAVGELRDGNLEAVFWSQLVDLDAPHRERLLLPGVVDPVQAGSVNPLWQRFADVFTGLDRGRPGYDVIADCGRLQAVGPPWPILRAAAVVLVVTAAHLPDLSSARATVRAIQRDFAEHRVPAGSLRLLLVGAGHSRIEVSRALQLPVIAQLPHDARTAKVLSHGGTVRAGRPLMRAAGALEVPVRTLLDRRRARLTWSARREVPDAV</sequence>
<reference evidence="1 2" key="1">
    <citation type="submission" date="2020-08" db="EMBL/GenBank/DDBJ databases">
        <title>Sequencing the genomes of 1000 actinobacteria strains.</title>
        <authorList>
            <person name="Klenk H.-P."/>
        </authorList>
    </citation>
    <scope>NUCLEOTIDE SEQUENCE [LARGE SCALE GENOMIC DNA]</scope>
    <source>
        <strain evidence="1 2">DSM 45886</strain>
    </source>
</reference>
<name>A0A7W7SQZ5_9ACTN</name>
<dbReference type="Proteomes" id="UP000578819">
    <property type="component" value="Unassembled WGS sequence"/>
</dbReference>
<gene>
    <name evidence="1" type="ORF">FHR38_002425</name>
</gene>